<evidence type="ECO:0000256" key="3">
    <source>
        <dbReference type="ARBA" id="ARBA00003761"/>
    </source>
</evidence>
<dbReference type="InterPro" id="IPR051602">
    <property type="entry name" value="ACC_Biotin_Carboxylase"/>
</dbReference>
<dbReference type="PROSITE" id="PS50979">
    <property type="entry name" value="BC"/>
    <property type="match status" value="1"/>
</dbReference>
<reference evidence="14 15" key="1">
    <citation type="journal article" date="2015" name="Genome Announc.">
        <title>Expanding the biotechnology potential of lactobacilli through comparative genomics of 213 strains and associated genera.</title>
        <authorList>
            <person name="Sun Z."/>
            <person name="Harris H.M."/>
            <person name="McCann A."/>
            <person name="Guo C."/>
            <person name="Argimon S."/>
            <person name="Zhang W."/>
            <person name="Yang X."/>
            <person name="Jeffery I.B."/>
            <person name="Cooney J.C."/>
            <person name="Kagawa T.F."/>
            <person name="Liu W."/>
            <person name="Song Y."/>
            <person name="Salvetti E."/>
            <person name="Wrobel A."/>
            <person name="Rasinkangas P."/>
            <person name="Parkhill J."/>
            <person name="Rea M.C."/>
            <person name="O'Sullivan O."/>
            <person name="Ritari J."/>
            <person name="Douillard F.P."/>
            <person name="Paul Ross R."/>
            <person name="Yang R."/>
            <person name="Briner A.E."/>
            <person name="Felis G.E."/>
            <person name="de Vos W.M."/>
            <person name="Barrangou R."/>
            <person name="Klaenhammer T.R."/>
            <person name="Caufield P.W."/>
            <person name="Cui Y."/>
            <person name="Zhang H."/>
            <person name="O'Toole P.W."/>
        </authorList>
    </citation>
    <scope>NUCLEOTIDE SEQUENCE [LARGE SCALE GENOMIC DNA]</scope>
    <source>
        <strain evidence="14 15">DSM 13343</strain>
    </source>
</reference>
<dbReference type="Proteomes" id="UP000051790">
    <property type="component" value="Unassembled WGS sequence"/>
</dbReference>
<keyword evidence="5" id="KW-0436">Ligase</keyword>
<dbReference type="PATRIC" id="fig|1423769.4.peg.511"/>
<name>A0A0R1QN96_9LACO</name>
<keyword evidence="9" id="KW-0092">Biotin</keyword>
<comment type="function">
    <text evidence="3">This protein is a component of the acetyl coenzyme A carboxylase complex; first, biotin carboxylase catalyzes the carboxylation of the carrier protein and then the transcarboxylase transfers the carboxyl group to form malonyl-CoA.</text>
</comment>
<comment type="catalytic activity">
    <reaction evidence="10">
        <text>N(6)-biotinyl-L-lysyl-[protein] + hydrogencarbonate + ATP = N(6)-carboxybiotinyl-L-lysyl-[protein] + ADP + phosphate + H(+)</text>
        <dbReference type="Rhea" id="RHEA:13501"/>
        <dbReference type="Rhea" id="RHEA-COMP:10505"/>
        <dbReference type="Rhea" id="RHEA-COMP:10506"/>
        <dbReference type="ChEBI" id="CHEBI:15378"/>
        <dbReference type="ChEBI" id="CHEBI:17544"/>
        <dbReference type="ChEBI" id="CHEBI:30616"/>
        <dbReference type="ChEBI" id="CHEBI:43474"/>
        <dbReference type="ChEBI" id="CHEBI:83144"/>
        <dbReference type="ChEBI" id="CHEBI:83145"/>
        <dbReference type="ChEBI" id="CHEBI:456216"/>
        <dbReference type="EC" id="6.3.4.14"/>
    </reaction>
</comment>
<dbReference type="Pfam" id="PF02785">
    <property type="entry name" value="Biotin_carb_C"/>
    <property type="match status" value="1"/>
</dbReference>
<dbReference type="InterPro" id="IPR013815">
    <property type="entry name" value="ATP_grasp_subdomain_1"/>
</dbReference>
<comment type="caution">
    <text evidence="14">The sequence shown here is derived from an EMBL/GenBank/DDBJ whole genome shotgun (WGS) entry which is preliminary data.</text>
</comment>
<evidence type="ECO:0000256" key="11">
    <source>
        <dbReference type="PROSITE-ProRule" id="PRU00409"/>
    </source>
</evidence>
<gene>
    <name evidence="14" type="ORF">FD01_GL000479</name>
</gene>
<evidence type="ECO:0000313" key="15">
    <source>
        <dbReference type="Proteomes" id="UP000051790"/>
    </source>
</evidence>
<comment type="cofactor">
    <cofactor evidence="2">
        <name>Mg(2+)</name>
        <dbReference type="ChEBI" id="CHEBI:18420"/>
    </cofactor>
</comment>
<evidence type="ECO:0000256" key="8">
    <source>
        <dbReference type="ARBA" id="ARBA00023211"/>
    </source>
</evidence>
<evidence type="ECO:0000259" key="12">
    <source>
        <dbReference type="PROSITE" id="PS50975"/>
    </source>
</evidence>
<evidence type="ECO:0000256" key="7">
    <source>
        <dbReference type="ARBA" id="ARBA00022840"/>
    </source>
</evidence>
<dbReference type="Pfam" id="PF00289">
    <property type="entry name" value="Biotin_carb_N"/>
    <property type="match status" value="1"/>
</dbReference>
<dbReference type="GO" id="GO:0046872">
    <property type="term" value="F:metal ion binding"/>
    <property type="evidence" value="ECO:0007669"/>
    <property type="project" value="InterPro"/>
</dbReference>
<keyword evidence="6 11" id="KW-0547">Nucleotide-binding</keyword>
<dbReference type="PANTHER" id="PTHR48095:SF2">
    <property type="entry name" value="BIOTIN CARBOXYLASE, CHLOROPLASTIC"/>
    <property type="match status" value="1"/>
</dbReference>
<feature type="domain" description="ATP-grasp" evidence="12">
    <location>
        <begin position="120"/>
        <end position="315"/>
    </location>
</feature>
<keyword evidence="8" id="KW-0464">Manganese</keyword>
<dbReference type="SMART" id="SM00878">
    <property type="entry name" value="Biotin_carb_C"/>
    <property type="match status" value="1"/>
</dbReference>
<dbReference type="Gene3D" id="3.30.470.20">
    <property type="entry name" value="ATP-grasp fold, B domain"/>
    <property type="match status" value="1"/>
</dbReference>
<evidence type="ECO:0000256" key="1">
    <source>
        <dbReference type="ARBA" id="ARBA00001936"/>
    </source>
</evidence>
<dbReference type="GO" id="GO:0004075">
    <property type="term" value="F:biotin carboxylase activity"/>
    <property type="evidence" value="ECO:0007669"/>
    <property type="project" value="UniProtKB-EC"/>
</dbReference>
<dbReference type="FunFam" id="3.40.50.20:FF:000010">
    <property type="entry name" value="Propionyl-CoA carboxylase subunit alpha"/>
    <property type="match status" value="1"/>
</dbReference>
<evidence type="ECO:0000256" key="6">
    <source>
        <dbReference type="ARBA" id="ARBA00022741"/>
    </source>
</evidence>
<dbReference type="InterPro" id="IPR011054">
    <property type="entry name" value="Rudment_hybrid_motif"/>
</dbReference>
<dbReference type="InterPro" id="IPR005482">
    <property type="entry name" value="Biotin_COase_C"/>
</dbReference>
<evidence type="ECO:0000256" key="2">
    <source>
        <dbReference type="ARBA" id="ARBA00001946"/>
    </source>
</evidence>
<evidence type="ECO:0000313" key="14">
    <source>
        <dbReference type="EMBL" id="KRL46231.1"/>
    </source>
</evidence>
<dbReference type="SUPFAM" id="SSF56059">
    <property type="entry name" value="Glutathione synthetase ATP-binding domain-like"/>
    <property type="match status" value="1"/>
</dbReference>
<dbReference type="AlphaFoldDB" id="A0A0R1QN96"/>
<dbReference type="GO" id="GO:0005524">
    <property type="term" value="F:ATP binding"/>
    <property type="evidence" value="ECO:0007669"/>
    <property type="project" value="UniProtKB-UniRule"/>
</dbReference>
<accession>A0A0R1QN96</accession>
<dbReference type="SUPFAM" id="SSF51246">
    <property type="entry name" value="Rudiment single hybrid motif"/>
    <property type="match status" value="1"/>
</dbReference>
<evidence type="ECO:0000256" key="9">
    <source>
        <dbReference type="ARBA" id="ARBA00023267"/>
    </source>
</evidence>
<dbReference type="EC" id="6.3.4.14" evidence="4"/>
<dbReference type="PROSITE" id="PS00866">
    <property type="entry name" value="CPSASE_1"/>
    <property type="match status" value="1"/>
</dbReference>
<dbReference type="PROSITE" id="PS50975">
    <property type="entry name" value="ATP_GRASP"/>
    <property type="match status" value="1"/>
</dbReference>
<evidence type="ECO:0000259" key="13">
    <source>
        <dbReference type="PROSITE" id="PS50979"/>
    </source>
</evidence>
<evidence type="ECO:0000256" key="10">
    <source>
        <dbReference type="ARBA" id="ARBA00048600"/>
    </source>
</evidence>
<comment type="cofactor">
    <cofactor evidence="1">
        <name>Mn(2+)</name>
        <dbReference type="ChEBI" id="CHEBI:29035"/>
    </cofactor>
</comment>
<dbReference type="Gene3D" id="3.40.50.20">
    <property type="match status" value="1"/>
</dbReference>
<dbReference type="SUPFAM" id="SSF52440">
    <property type="entry name" value="PreATP-grasp domain"/>
    <property type="match status" value="1"/>
</dbReference>
<dbReference type="InterPro" id="IPR011764">
    <property type="entry name" value="Biotin_carboxylation_dom"/>
</dbReference>
<dbReference type="Gene3D" id="3.30.1490.20">
    <property type="entry name" value="ATP-grasp fold, A domain"/>
    <property type="match status" value="1"/>
</dbReference>
<proteinExistence type="predicted"/>
<dbReference type="RefSeq" id="WP_056963164.1">
    <property type="nucleotide sequence ID" value="NZ_AZEU01000110.1"/>
</dbReference>
<dbReference type="FunFam" id="3.30.1490.20:FF:000003">
    <property type="entry name" value="acetyl-CoA carboxylase isoform X1"/>
    <property type="match status" value="1"/>
</dbReference>
<dbReference type="Pfam" id="PF02786">
    <property type="entry name" value="CPSase_L_D2"/>
    <property type="match status" value="1"/>
</dbReference>
<evidence type="ECO:0000256" key="4">
    <source>
        <dbReference type="ARBA" id="ARBA00013263"/>
    </source>
</evidence>
<sequence>MFKKILVANRGEIAVRLVQVIHELGAQAVVVYAEPDSDSMAVAMADTAVCIGPGPAAQSYLNMQNVLAAAVLTGAEAIHPGFGFLSESSDFAELCAQAGVVFIGPDALTIKQLGDKAQARSLAARFDVPVIPGSQALQTLAQAQAAALTMGYPLMLKAAAGGGGKGIRMIEDEAALQALWQPAQQEAQAAFGDDAMYLEKVLRQAKHIEVQVLGDQAGHLWVFPERDCSLQRCKQKLIEISPSLQLAATMRQQLQTYAQRLATGVHYQNAGTIEFLVDDSGVYFMEMNTRIQVEHPISEFVTGVELLRLQIMIAAGEPLPGGSRVLAAHGVAIECRINADVEGGADQITQVRWPLGGAGVRVDTGITAGTKLTPYYDAMLAKLIVHADSAALAWRRLERALGELKFQGVKTNVASQLALIASPVVQAGGATITYVEENDAQTTTSNAR</sequence>
<feature type="domain" description="Biotin carboxylation" evidence="13">
    <location>
        <begin position="1"/>
        <end position="440"/>
    </location>
</feature>
<dbReference type="InterPro" id="IPR005479">
    <property type="entry name" value="CPAse_ATP-bd"/>
</dbReference>
<dbReference type="PANTHER" id="PTHR48095">
    <property type="entry name" value="PYRUVATE CARBOXYLASE SUBUNIT A"/>
    <property type="match status" value="1"/>
</dbReference>
<protein>
    <recommendedName>
        <fullName evidence="4">biotin carboxylase</fullName>
        <ecNumber evidence="4">6.3.4.14</ecNumber>
    </recommendedName>
</protein>
<evidence type="ECO:0000256" key="5">
    <source>
        <dbReference type="ARBA" id="ARBA00022598"/>
    </source>
</evidence>
<dbReference type="InterPro" id="IPR011761">
    <property type="entry name" value="ATP-grasp"/>
</dbReference>
<dbReference type="EMBL" id="AZEU01000110">
    <property type="protein sequence ID" value="KRL46231.1"/>
    <property type="molecule type" value="Genomic_DNA"/>
</dbReference>
<keyword evidence="15" id="KW-1185">Reference proteome</keyword>
<organism evidence="14 15">
    <name type="scientific">Lacticaseibacillus manihotivorans DSM 13343 = JCM 12514</name>
    <dbReference type="NCBI Taxonomy" id="1423769"/>
    <lineage>
        <taxon>Bacteria</taxon>
        <taxon>Bacillati</taxon>
        <taxon>Bacillota</taxon>
        <taxon>Bacilli</taxon>
        <taxon>Lactobacillales</taxon>
        <taxon>Lactobacillaceae</taxon>
        <taxon>Lacticaseibacillus</taxon>
    </lineage>
</organism>
<keyword evidence="7 11" id="KW-0067">ATP-binding</keyword>
<dbReference type="InterPro" id="IPR016185">
    <property type="entry name" value="PreATP-grasp_dom_sf"/>
</dbReference>
<dbReference type="PROSITE" id="PS00867">
    <property type="entry name" value="CPSASE_2"/>
    <property type="match status" value="1"/>
</dbReference>
<dbReference type="InterPro" id="IPR005481">
    <property type="entry name" value="BC-like_N"/>
</dbReference>
<dbReference type="OrthoDB" id="9807469at2"/>